<sequence length="284" mass="30482">MTKSSWTHLVRFDLDGSPSFGQLCEPAEDGKLEELIKVNVATGDPVLGTIKQTGKIITVAREALLMPIATCPIVSIIGINYDAHVKESGQSEPTIPMIFYKPRRSLAAPFPLIRVHQLGQEHLDYEGELVFQTGPEPVKNVSEADARNHIIGYTSGCDFTARDGKVLKLMNFCFGKSFDGFSPVGPVLVHPSVVGDPLELSLETRLNGEVVQRGNTADMISSCAKLLSVMSSGTTVEPGTVVFTGSPGGSAHFVGGTGVYITDGDRVEVEITKIGKISAQFKFD</sequence>
<dbReference type="AlphaFoldDB" id="A0A8E2J9N6"/>
<dbReference type="GO" id="GO:0003824">
    <property type="term" value="F:catalytic activity"/>
    <property type="evidence" value="ECO:0007669"/>
    <property type="project" value="InterPro"/>
</dbReference>
<evidence type="ECO:0000256" key="2">
    <source>
        <dbReference type="ARBA" id="ARBA00022723"/>
    </source>
</evidence>
<protein>
    <recommendedName>
        <fullName evidence="3">Fumarylacetoacetase-like C-terminal domain-containing protein</fullName>
    </recommendedName>
</protein>
<name>A0A8E2J9N6_9PEZI</name>
<dbReference type="Gene3D" id="3.90.850.10">
    <property type="entry name" value="Fumarylacetoacetase-like, C-terminal domain"/>
    <property type="match status" value="1"/>
</dbReference>
<accession>A0A8E2J9N6</accession>
<dbReference type="GO" id="GO:0046872">
    <property type="term" value="F:metal ion binding"/>
    <property type="evidence" value="ECO:0007669"/>
    <property type="project" value="UniProtKB-KW"/>
</dbReference>
<dbReference type="Proteomes" id="UP000250266">
    <property type="component" value="Unassembled WGS sequence"/>
</dbReference>
<evidence type="ECO:0000256" key="1">
    <source>
        <dbReference type="ARBA" id="ARBA00010211"/>
    </source>
</evidence>
<evidence type="ECO:0000313" key="4">
    <source>
        <dbReference type="EMBL" id="OCK74433.1"/>
    </source>
</evidence>
<reference evidence="4 5" key="1">
    <citation type="journal article" date="2016" name="Nat. Commun.">
        <title>Ectomycorrhizal ecology is imprinted in the genome of the dominant symbiotic fungus Cenococcum geophilum.</title>
        <authorList>
            <consortium name="DOE Joint Genome Institute"/>
            <person name="Peter M."/>
            <person name="Kohler A."/>
            <person name="Ohm R.A."/>
            <person name="Kuo A."/>
            <person name="Krutzmann J."/>
            <person name="Morin E."/>
            <person name="Arend M."/>
            <person name="Barry K.W."/>
            <person name="Binder M."/>
            <person name="Choi C."/>
            <person name="Clum A."/>
            <person name="Copeland A."/>
            <person name="Grisel N."/>
            <person name="Haridas S."/>
            <person name="Kipfer T."/>
            <person name="LaButti K."/>
            <person name="Lindquist E."/>
            <person name="Lipzen A."/>
            <person name="Maire R."/>
            <person name="Meier B."/>
            <person name="Mihaltcheva S."/>
            <person name="Molinier V."/>
            <person name="Murat C."/>
            <person name="Poggeler S."/>
            <person name="Quandt C.A."/>
            <person name="Sperisen C."/>
            <person name="Tritt A."/>
            <person name="Tisserant E."/>
            <person name="Crous P.W."/>
            <person name="Henrissat B."/>
            <person name="Nehls U."/>
            <person name="Egli S."/>
            <person name="Spatafora J.W."/>
            <person name="Grigoriev I.V."/>
            <person name="Martin F.M."/>
        </authorList>
    </citation>
    <scope>NUCLEOTIDE SEQUENCE [LARGE SCALE GENOMIC DNA]</scope>
    <source>
        <strain evidence="4 5">CBS 459.81</strain>
    </source>
</reference>
<evidence type="ECO:0000259" key="3">
    <source>
        <dbReference type="Pfam" id="PF01557"/>
    </source>
</evidence>
<proteinExistence type="inferred from homology"/>
<feature type="domain" description="Fumarylacetoacetase-like C-terminal" evidence="3">
    <location>
        <begin position="77"/>
        <end position="280"/>
    </location>
</feature>
<keyword evidence="5" id="KW-1185">Reference proteome</keyword>
<dbReference type="SUPFAM" id="SSF56529">
    <property type="entry name" value="FAH"/>
    <property type="match status" value="1"/>
</dbReference>
<gene>
    <name evidence="4" type="ORF">K432DRAFT_310707</name>
</gene>
<dbReference type="OrthoDB" id="411064at2759"/>
<dbReference type="InterPro" id="IPR011234">
    <property type="entry name" value="Fumarylacetoacetase-like_C"/>
</dbReference>
<dbReference type="InterPro" id="IPR036663">
    <property type="entry name" value="Fumarylacetoacetase_C_sf"/>
</dbReference>
<comment type="similarity">
    <text evidence="1">Belongs to the FAH family.</text>
</comment>
<keyword evidence="2" id="KW-0479">Metal-binding</keyword>
<evidence type="ECO:0000313" key="5">
    <source>
        <dbReference type="Proteomes" id="UP000250266"/>
    </source>
</evidence>
<dbReference type="EMBL" id="KV745480">
    <property type="protein sequence ID" value="OCK74433.1"/>
    <property type="molecule type" value="Genomic_DNA"/>
</dbReference>
<organism evidence="4 5">
    <name type="scientific">Lepidopterella palustris CBS 459.81</name>
    <dbReference type="NCBI Taxonomy" id="1314670"/>
    <lineage>
        <taxon>Eukaryota</taxon>
        <taxon>Fungi</taxon>
        <taxon>Dikarya</taxon>
        <taxon>Ascomycota</taxon>
        <taxon>Pezizomycotina</taxon>
        <taxon>Dothideomycetes</taxon>
        <taxon>Pleosporomycetidae</taxon>
        <taxon>Mytilinidiales</taxon>
        <taxon>Argynnaceae</taxon>
        <taxon>Lepidopterella</taxon>
    </lineage>
</organism>
<dbReference type="PANTHER" id="PTHR11820">
    <property type="entry name" value="ACYLPYRUVASE"/>
    <property type="match status" value="1"/>
</dbReference>
<dbReference type="Pfam" id="PF01557">
    <property type="entry name" value="FAA_hydrolase"/>
    <property type="match status" value="1"/>
</dbReference>